<proteinExistence type="predicted"/>
<accession>A0A8S1Y0B1</accession>
<keyword evidence="2" id="KW-0732">Signal</keyword>
<dbReference type="OrthoDB" id="308892at2759"/>
<evidence type="ECO:0000256" key="2">
    <source>
        <dbReference type="SAM" id="SignalP"/>
    </source>
</evidence>
<keyword evidence="4" id="KW-1185">Reference proteome</keyword>
<dbReference type="AlphaFoldDB" id="A0A8S1Y0B1"/>
<comment type="caution">
    <text evidence="3">The sequence shown here is derived from an EMBL/GenBank/DDBJ whole genome shotgun (WGS) entry which is preliminary data.</text>
</comment>
<dbReference type="EMBL" id="CAJJDP010000141">
    <property type="protein sequence ID" value="CAD8207160.1"/>
    <property type="molecule type" value="Genomic_DNA"/>
</dbReference>
<protein>
    <submittedName>
        <fullName evidence="3">Uncharacterized protein</fullName>
    </submittedName>
</protein>
<name>A0A8S1Y0B1_PAROT</name>
<gene>
    <name evidence="3" type="ORF">POCTA_138.1.T1400065</name>
</gene>
<feature type="chain" id="PRO_5035790504" evidence="2">
    <location>
        <begin position="19"/>
        <end position="326"/>
    </location>
</feature>
<dbReference type="OMA" id="KPYMQFT"/>
<evidence type="ECO:0000313" key="3">
    <source>
        <dbReference type="EMBL" id="CAD8207160.1"/>
    </source>
</evidence>
<reference evidence="3" key="1">
    <citation type="submission" date="2021-01" db="EMBL/GenBank/DDBJ databases">
        <authorList>
            <consortium name="Genoscope - CEA"/>
            <person name="William W."/>
        </authorList>
    </citation>
    <scope>NUCLEOTIDE SEQUENCE</scope>
</reference>
<organism evidence="3 4">
    <name type="scientific">Paramecium octaurelia</name>
    <dbReference type="NCBI Taxonomy" id="43137"/>
    <lineage>
        <taxon>Eukaryota</taxon>
        <taxon>Sar</taxon>
        <taxon>Alveolata</taxon>
        <taxon>Ciliophora</taxon>
        <taxon>Intramacronucleata</taxon>
        <taxon>Oligohymenophorea</taxon>
        <taxon>Peniculida</taxon>
        <taxon>Parameciidae</taxon>
        <taxon>Paramecium</taxon>
    </lineage>
</organism>
<evidence type="ECO:0000313" key="4">
    <source>
        <dbReference type="Proteomes" id="UP000683925"/>
    </source>
</evidence>
<dbReference type="Proteomes" id="UP000683925">
    <property type="component" value="Unassembled WGS sequence"/>
</dbReference>
<feature type="signal peptide" evidence="2">
    <location>
        <begin position="1"/>
        <end position="18"/>
    </location>
</feature>
<feature type="compositionally biased region" description="Low complexity" evidence="1">
    <location>
        <begin position="274"/>
        <end position="310"/>
    </location>
</feature>
<feature type="region of interest" description="Disordered" evidence="1">
    <location>
        <begin position="274"/>
        <end position="326"/>
    </location>
</feature>
<evidence type="ECO:0000256" key="1">
    <source>
        <dbReference type="SAM" id="MobiDB-lite"/>
    </source>
</evidence>
<sequence length="326" mass="36550">MRTSHILLLIVAIKAVKFLDEPAVLLEDDEKPYMQFTVFAQQSSLFTEEELARNSEPAKQYTSGFNFEDENQSALNSADQSQVFLAASYEKDLPATGDCVVLYSACDFKGTSGKVCKAEDALNFQIPIFSIYVPIGQQFTTLDSTKNEQVAFLTSEKCLTDPLVMADTQKDVFIAKPSLSLAGSDIASSDDVTGPQPQLIQETQEQFDAPQIEEDQQVNVEQVQEQVQQTEQVQEQVQQTEQVQEQVQQTEQVQEQVQQTEQVQEQQVQEQQQVEVDAQQQEQSQQQEQQQSETPQIQQNEAQSQEQQASVDDVPQAAEALVGQTQ</sequence>